<evidence type="ECO:0000313" key="2">
    <source>
        <dbReference type="EMBL" id="CAK9188272.1"/>
    </source>
</evidence>
<gene>
    <name evidence="2" type="ORF">ILEXP_LOCUS58936</name>
</gene>
<protein>
    <submittedName>
        <fullName evidence="2">Uncharacterized protein</fullName>
    </submittedName>
</protein>
<dbReference type="AlphaFoldDB" id="A0ABC8V612"/>
<proteinExistence type="predicted"/>
<evidence type="ECO:0000256" key="1">
    <source>
        <dbReference type="SAM" id="MobiDB-lite"/>
    </source>
</evidence>
<keyword evidence="3" id="KW-1185">Reference proteome</keyword>
<sequence length="96" mass="10732">MKSPVVELELPNHVHGAGEMESSLEEHQAQPLYPISNEDYNAVEILLMLEDSNPLEVALKSLHCIIDEALRPTSEQEDGVHAKPEAPNQNPRKRRG</sequence>
<feature type="region of interest" description="Disordered" evidence="1">
    <location>
        <begin position="71"/>
        <end position="96"/>
    </location>
</feature>
<organism evidence="2 3">
    <name type="scientific">Ilex paraguariensis</name>
    <name type="common">yerba mate</name>
    <dbReference type="NCBI Taxonomy" id="185542"/>
    <lineage>
        <taxon>Eukaryota</taxon>
        <taxon>Viridiplantae</taxon>
        <taxon>Streptophyta</taxon>
        <taxon>Embryophyta</taxon>
        <taxon>Tracheophyta</taxon>
        <taxon>Spermatophyta</taxon>
        <taxon>Magnoliopsida</taxon>
        <taxon>eudicotyledons</taxon>
        <taxon>Gunneridae</taxon>
        <taxon>Pentapetalae</taxon>
        <taxon>asterids</taxon>
        <taxon>campanulids</taxon>
        <taxon>Aquifoliales</taxon>
        <taxon>Aquifoliaceae</taxon>
        <taxon>Ilex</taxon>
    </lineage>
</organism>
<evidence type="ECO:0000313" key="3">
    <source>
        <dbReference type="Proteomes" id="UP001642360"/>
    </source>
</evidence>
<comment type="caution">
    <text evidence="2">The sequence shown here is derived from an EMBL/GenBank/DDBJ whole genome shotgun (WGS) entry which is preliminary data.</text>
</comment>
<dbReference type="EMBL" id="CAUOFW020010390">
    <property type="protein sequence ID" value="CAK9188272.1"/>
    <property type="molecule type" value="Genomic_DNA"/>
</dbReference>
<accession>A0ABC8V612</accession>
<dbReference type="Proteomes" id="UP001642360">
    <property type="component" value="Unassembled WGS sequence"/>
</dbReference>
<reference evidence="2 3" key="1">
    <citation type="submission" date="2024-02" db="EMBL/GenBank/DDBJ databases">
        <authorList>
            <person name="Vignale AGUSTIN F."/>
            <person name="Sosa J E."/>
            <person name="Modenutti C."/>
        </authorList>
    </citation>
    <scope>NUCLEOTIDE SEQUENCE [LARGE SCALE GENOMIC DNA]</scope>
</reference>
<name>A0ABC8V612_9AQUA</name>